<dbReference type="SUPFAM" id="SSF54826">
    <property type="entry name" value="Enolase N-terminal domain-like"/>
    <property type="match status" value="1"/>
</dbReference>
<dbReference type="PANTHER" id="PTHR13794">
    <property type="entry name" value="ENOLASE SUPERFAMILY, MANDELATE RACEMASE"/>
    <property type="match status" value="1"/>
</dbReference>
<keyword evidence="2" id="KW-0479">Metal-binding</keyword>
<feature type="domain" description="Mandelate racemase/muconate lactonizing enzyme C-terminal" evidence="4">
    <location>
        <begin position="146"/>
        <end position="246"/>
    </location>
</feature>
<name>A0A382HB77_9ZZZZ</name>
<dbReference type="Gene3D" id="3.20.20.120">
    <property type="entry name" value="Enolase-like C-terminal domain"/>
    <property type="match status" value="1"/>
</dbReference>
<dbReference type="GO" id="GO:0016052">
    <property type="term" value="P:carbohydrate catabolic process"/>
    <property type="evidence" value="ECO:0007669"/>
    <property type="project" value="TreeGrafter"/>
</dbReference>
<dbReference type="SUPFAM" id="SSF51604">
    <property type="entry name" value="Enolase C-terminal domain-like"/>
    <property type="match status" value="1"/>
</dbReference>
<dbReference type="Pfam" id="PF13378">
    <property type="entry name" value="MR_MLE_C"/>
    <property type="match status" value="1"/>
</dbReference>
<dbReference type="SMART" id="SM00922">
    <property type="entry name" value="MR_MLE"/>
    <property type="match status" value="1"/>
</dbReference>
<dbReference type="AlphaFoldDB" id="A0A382HB77"/>
<dbReference type="Pfam" id="PF02746">
    <property type="entry name" value="MR_MLE_N"/>
    <property type="match status" value="1"/>
</dbReference>
<comment type="cofactor">
    <cofactor evidence="1">
        <name>Mg(2+)</name>
        <dbReference type="ChEBI" id="CHEBI:18420"/>
    </cofactor>
</comment>
<accession>A0A382HB77</accession>
<sequence>MKIVNIETTSLYYPHGKPIQDATISPPTQEESGRGQLFVHIYTDEGIEGLGMTYLSPGTKDVIENALKNLLIGKDPLDIEKLWTEMYWAVRGYGRKGIAFCAISAVDIGLWDLKAKSVNLPLYKFLGAYTDSVPIYGSGGWTNFSEQELVKEMTDYVESGIPKVKMKVGKDFGQSEREDIQRVEAVRKAVGDDVAIYVDANNGYYRKQSIYMAKEFEQYQVGWLEEPLIPDDIEGMAEIAKATSIPIATGEHEYTKYGFRELIERGAADIVQPDIGRVGGVTEWLKVAHLAHAFNLPVAPHALQLAHLHVACATPNLKVVEYMNVALEGDSIWYTEFPKQKNGSWTPFHDKPGLGLELDHYAVSKYSV</sequence>
<dbReference type="SFLD" id="SFLDS00001">
    <property type="entry name" value="Enolase"/>
    <property type="match status" value="1"/>
</dbReference>
<evidence type="ECO:0000256" key="2">
    <source>
        <dbReference type="ARBA" id="ARBA00022723"/>
    </source>
</evidence>
<evidence type="ECO:0000313" key="5">
    <source>
        <dbReference type="EMBL" id="SVB84013.1"/>
    </source>
</evidence>
<dbReference type="Gene3D" id="3.30.390.10">
    <property type="entry name" value="Enolase-like, N-terminal domain"/>
    <property type="match status" value="1"/>
</dbReference>
<dbReference type="GO" id="GO:0000287">
    <property type="term" value="F:magnesium ion binding"/>
    <property type="evidence" value="ECO:0007669"/>
    <property type="project" value="TreeGrafter"/>
</dbReference>
<keyword evidence="3" id="KW-0460">Magnesium</keyword>
<dbReference type="InterPro" id="IPR029065">
    <property type="entry name" value="Enolase_C-like"/>
</dbReference>
<dbReference type="InterPro" id="IPR036849">
    <property type="entry name" value="Enolase-like_C_sf"/>
</dbReference>
<protein>
    <recommendedName>
        <fullName evidence="4">Mandelate racemase/muconate lactonizing enzyme C-terminal domain-containing protein</fullName>
    </recommendedName>
</protein>
<evidence type="ECO:0000259" key="4">
    <source>
        <dbReference type="SMART" id="SM00922"/>
    </source>
</evidence>
<evidence type="ECO:0000256" key="1">
    <source>
        <dbReference type="ARBA" id="ARBA00001946"/>
    </source>
</evidence>
<dbReference type="CDD" id="cd03316">
    <property type="entry name" value="MR_like"/>
    <property type="match status" value="1"/>
</dbReference>
<proteinExistence type="predicted"/>
<dbReference type="PANTHER" id="PTHR13794:SF58">
    <property type="entry name" value="MITOCHONDRIAL ENOLASE SUPERFAMILY MEMBER 1"/>
    <property type="match status" value="1"/>
</dbReference>
<dbReference type="SFLD" id="SFLDG00179">
    <property type="entry name" value="mandelate_racemase"/>
    <property type="match status" value="1"/>
</dbReference>
<dbReference type="InterPro" id="IPR046945">
    <property type="entry name" value="RHMD-like"/>
</dbReference>
<dbReference type="InterPro" id="IPR013341">
    <property type="entry name" value="Mandelate_racemase_N_dom"/>
</dbReference>
<evidence type="ECO:0000256" key="3">
    <source>
        <dbReference type="ARBA" id="ARBA00022842"/>
    </source>
</evidence>
<dbReference type="InterPro" id="IPR013342">
    <property type="entry name" value="Mandelate_racemase_C"/>
</dbReference>
<gene>
    <name evidence="5" type="ORF">METZ01_LOCUS236867</name>
</gene>
<dbReference type="EMBL" id="UINC01059989">
    <property type="protein sequence ID" value="SVB84013.1"/>
    <property type="molecule type" value="Genomic_DNA"/>
</dbReference>
<reference evidence="5" key="1">
    <citation type="submission" date="2018-05" db="EMBL/GenBank/DDBJ databases">
        <authorList>
            <person name="Lanie J.A."/>
            <person name="Ng W.-L."/>
            <person name="Kazmierczak K.M."/>
            <person name="Andrzejewski T.M."/>
            <person name="Davidsen T.M."/>
            <person name="Wayne K.J."/>
            <person name="Tettelin H."/>
            <person name="Glass J.I."/>
            <person name="Rusch D."/>
            <person name="Podicherti R."/>
            <person name="Tsui H.-C.T."/>
            <person name="Winkler M.E."/>
        </authorList>
    </citation>
    <scope>NUCLEOTIDE SEQUENCE</scope>
</reference>
<organism evidence="5">
    <name type="scientific">marine metagenome</name>
    <dbReference type="NCBI Taxonomy" id="408172"/>
    <lineage>
        <taxon>unclassified sequences</taxon>
        <taxon>metagenomes</taxon>
        <taxon>ecological metagenomes</taxon>
    </lineage>
</organism>
<dbReference type="InterPro" id="IPR029017">
    <property type="entry name" value="Enolase-like_N"/>
</dbReference>
<dbReference type="GO" id="GO:0016836">
    <property type="term" value="F:hydro-lyase activity"/>
    <property type="evidence" value="ECO:0007669"/>
    <property type="project" value="TreeGrafter"/>
</dbReference>